<sequence length="484" mass="54131">MSTLKERKEDFVTGLNGGSILEINLITSVALTAYVCWNLLSIRGNINVFIDFALNWITLLLSITVYSNAISLLQILIVVPCVVLFYISSSKSKSQKTETNSREKQPKPFQLEKKPFITVYRGSMLVLTALAILAVDFQVFPRRFAKVETWGTSLMDLGVGSFVFSNGVVSSRVIIKEKMNPSSRPCMIKRALNALRSGGTLLIIGLLRLYFVKNLEYQEHVTEYGVHWNFFMTLSLLPPVLVLLDPITEWIPRPAIAALISVMYELVLIKGDGFLEFLILAPRRNFIEANREGIVSFLGYCSIFLWGQTTGFYVLGNKPTINNLYRPSVESLQRPSGKRSVTMWNNLSTVSPLWGLFIWTFIHTATAQGILSHDPYYASRRFANLPYVSWVVAYNTGLLFFYCLIDKLFSGTNKGCAVPPSLDALNSNGLVMFLLANLLTGATNMSMSTIDASVGTAMIVLTMYALVIAAISLFLYRNKIFVKL</sequence>
<keyword evidence="7 8" id="KW-0472">Membrane</keyword>
<feature type="transmembrane region" description="Helical" evidence="8">
    <location>
        <begin position="293"/>
        <end position="316"/>
    </location>
</feature>
<comment type="function">
    <text evidence="8">A acetyltransferase, which acetylates the inositol ring of phosphatidylinositol during biosynthesis of GPI-anchor.</text>
</comment>
<dbReference type="GO" id="GO:0032216">
    <property type="term" value="F:glucosaminyl-phosphatidylinositol O-acyltransferase activity"/>
    <property type="evidence" value="ECO:0007669"/>
    <property type="project" value="EnsemblFungi"/>
</dbReference>
<dbReference type="GO" id="GO:0072659">
    <property type="term" value="P:protein localization to plasma membrane"/>
    <property type="evidence" value="ECO:0007669"/>
    <property type="project" value="TreeGrafter"/>
</dbReference>
<dbReference type="GeneID" id="11502162"/>
<feature type="transmembrane region" description="Helical" evidence="8">
    <location>
        <begin position="157"/>
        <end position="175"/>
    </location>
</feature>
<dbReference type="eggNOG" id="KOG0411">
    <property type="taxonomic scope" value="Eukaryota"/>
</dbReference>
<proteinExistence type="inferred from homology"/>
<accession>G8ZSY3</accession>
<dbReference type="GO" id="GO:0005789">
    <property type="term" value="C:endoplasmic reticulum membrane"/>
    <property type="evidence" value="ECO:0007669"/>
    <property type="project" value="UniProtKB-SubCell"/>
</dbReference>
<evidence type="ECO:0000256" key="5">
    <source>
        <dbReference type="ARBA" id="ARBA00022692"/>
    </source>
</evidence>
<dbReference type="STRING" id="1076872.G8ZSY3"/>
<dbReference type="HOGENOM" id="CLU_020802_2_2_1"/>
<dbReference type="EMBL" id="HE616745">
    <property type="protein sequence ID" value="CCE91727.1"/>
    <property type="molecule type" value="Genomic_DNA"/>
</dbReference>
<feature type="transmembrane region" description="Helical" evidence="8">
    <location>
        <begin position="119"/>
        <end position="137"/>
    </location>
</feature>
<feature type="transmembrane region" description="Helical" evidence="8">
    <location>
        <begin position="454"/>
        <end position="476"/>
    </location>
</feature>
<keyword evidence="4 8" id="KW-0337">GPI-anchor biosynthesis</keyword>
<dbReference type="InterPro" id="IPR009447">
    <property type="entry name" value="PIGW/GWT1"/>
</dbReference>
<keyword evidence="8" id="KW-0012">Acyltransferase</keyword>
<dbReference type="GO" id="GO:0006506">
    <property type="term" value="P:GPI anchor biosynthetic process"/>
    <property type="evidence" value="ECO:0007669"/>
    <property type="project" value="UniProtKB-UniPathway"/>
</dbReference>
<feature type="transmembrane region" description="Helical" evidence="8">
    <location>
        <begin position="195"/>
        <end position="212"/>
    </location>
</feature>
<evidence type="ECO:0000256" key="3">
    <source>
        <dbReference type="ARBA" id="ARBA00007559"/>
    </source>
</evidence>
<keyword evidence="8" id="KW-0256">Endoplasmic reticulum</keyword>
<dbReference type="KEGG" id="tdl:TDEL_0D01430"/>
<dbReference type="EC" id="2.3.-.-" evidence="8"/>
<evidence type="ECO:0000256" key="6">
    <source>
        <dbReference type="ARBA" id="ARBA00022989"/>
    </source>
</evidence>
<evidence type="ECO:0000256" key="8">
    <source>
        <dbReference type="RuleBase" id="RU280819"/>
    </source>
</evidence>
<evidence type="ECO:0000313" key="9">
    <source>
        <dbReference type="EMBL" id="CCE91727.1"/>
    </source>
</evidence>
<feature type="transmembrane region" description="Helical" evidence="8">
    <location>
        <begin position="224"/>
        <end position="244"/>
    </location>
</feature>
<feature type="transmembrane region" description="Helical" evidence="8">
    <location>
        <begin position="20"/>
        <end position="39"/>
    </location>
</feature>
<gene>
    <name evidence="9" type="primary">TDEL0D01430</name>
    <name evidence="9" type="ORF">TDEL_0D01430</name>
</gene>
<dbReference type="Proteomes" id="UP000005627">
    <property type="component" value="Chromosome 4"/>
</dbReference>
<evidence type="ECO:0000313" key="10">
    <source>
        <dbReference type="Proteomes" id="UP000005627"/>
    </source>
</evidence>
<evidence type="ECO:0000256" key="2">
    <source>
        <dbReference type="ARBA" id="ARBA00004687"/>
    </source>
</evidence>
<dbReference type="RefSeq" id="XP_003680938.1">
    <property type="nucleotide sequence ID" value="XM_003680890.1"/>
</dbReference>
<evidence type="ECO:0000256" key="4">
    <source>
        <dbReference type="ARBA" id="ARBA00022502"/>
    </source>
</evidence>
<evidence type="ECO:0000256" key="1">
    <source>
        <dbReference type="ARBA" id="ARBA00004477"/>
    </source>
</evidence>
<protein>
    <recommendedName>
        <fullName evidence="8">GPI-anchored wall transfer protein</fullName>
        <ecNumber evidence="8">2.3.-.-</ecNumber>
    </recommendedName>
</protein>
<dbReference type="Pfam" id="PF06423">
    <property type="entry name" value="GWT1"/>
    <property type="match status" value="1"/>
</dbReference>
<dbReference type="InParanoid" id="G8ZSY3"/>
<feature type="transmembrane region" description="Helical" evidence="8">
    <location>
        <begin position="387"/>
        <end position="405"/>
    </location>
</feature>
<dbReference type="PIRSF" id="PIRSF017321">
    <property type="entry name" value="GWT1"/>
    <property type="match status" value="1"/>
</dbReference>
<dbReference type="AlphaFoldDB" id="G8ZSY3"/>
<keyword evidence="10" id="KW-1185">Reference proteome</keyword>
<keyword evidence="8" id="KW-0808">Transferase</keyword>
<dbReference type="FunCoup" id="G8ZSY3">
    <property type="interactions" value="595"/>
</dbReference>
<dbReference type="PANTHER" id="PTHR20661:SF0">
    <property type="entry name" value="PHOSPHATIDYLINOSITOL-GLYCAN BIOSYNTHESIS CLASS W PROTEIN"/>
    <property type="match status" value="1"/>
</dbReference>
<evidence type="ECO:0000256" key="7">
    <source>
        <dbReference type="ARBA" id="ARBA00023136"/>
    </source>
</evidence>
<dbReference type="PANTHER" id="PTHR20661">
    <property type="entry name" value="PHOSPHATIDYLINOSITOL-GLYCAN BIOSYNTHESIS CLASS W PROTEIN"/>
    <property type="match status" value="1"/>
</dbReference>
<keyword evidence="6 8" id="KW-1133">Transmembrane helix</keyword>
<feature type="transmembrane region" description="Helical" evidence="8">
    <location>
        <begin position="46"/>
        <end position="63"/>
    </location>
</feature>
<dbReference type="UniPathway" id="UPA00196"/>
<feature type="transmembrane region" description="Helical" evidence="8">
    <location>
        <begin position="256"/>
        <end position="281"/>
    </location>
</feature>
<comment type="similarity">
    <text evidence="3 8">Belongs to the PIGW family.</text>
</comment>
<dbReference type="OrthoDB" id="15270at2759"/>
<organism evidence="9 10">
    <name type="scientific">Torulaspora delbrueckii</name>
    <name type="common">Yeast</name>
    <name type="synonym">Candida colliculosa</name>
    <dbReference type="NCBI Taxonomy" id="4950"/>
    <lineage>
        <taxon>Eukaryota</taxon>
        <taxon>Fungi</taxon>
        <taxon>Dikarya</taxon>
        <taxon>Ascomycota</taxon>
        <taxon>Saccharomycotina</taxon>
        <taxon>Saccharomycetes</taxon>
        <taxon>Saccharomycetales</taxon>
        <taxon>Saccharomycetaceae</taxon>
        <taxon>Torulaspora</taxon>
    </lineage>
</organism>
<feature type="transmembrane region" description="Helical" evidence="8">
    <location>
        <begin position="69"/>
        <end position="87"/>
    </location>
</feature>
<reference evidence="9 10" key="1">
    <citation type="journal article" date="2011" name="Proc. Natl. Acad. Sci. U.S.A.">
        <title>Evolutionary erosion of yeast sex chromosomes by mating-type switching accidents.</title>
        <authorList>
            <person name="Gordon J.L."/>
            <person name="Armisen D."/>
            <person name="Proux-Wera E."/>
            <person name="Oheigeartaigh S.S."/>
            <person name="Byrne K.P."/>
            <person name="Wolfe K.H."/>
        </authorList>
    </citation>
    <scope>NUCLEOTIDE SEQUENCE [LARGE SCALE GENOMIC DNA]</scope>
    <source>
        <strain evidence="10">ATCC 10662 / CBS 1146 / NBRC 0425 / NCYC 2629 / NRRL Y-866</strain>
    </source>
</reference>
<keyword evidence="5 8" id="KW-0812">Transmembrane</keyword>
<feature type="transmembrane region" description="Helical" evidence="8">
    <location>
        <begin position="344"/>
        <end position="367"/>
    </location>
</feature>
<comment type="subcellular location">
    <subcellularLocation>
        <location evidence="1 8">Endoplasmic reticulum membrane</location>
        <topology evidence="1 8">Multi-pass membrane protein</topology>
    </subcellularLocation>
</comment>
<comment type="pathway">
    <text evidence="2 8">Glycolipid biosynthesis; glycosylphosphatidylinositol-anchor biosynthesis.</text>
</comment>
<name>G8ZSY3_TORDE</name>
<feature type="transmembrane region" description="Helical" evidence="8">
    <location>
        <begin position="425"/>
        <end position="442"/>
    </location>
</feature>